<dbReference type="InterPro" id="IPR023187">
    <property type="entry name" value="Tscrpt_reg_MarR-type_CS"/>
</dbReference>
<reference evidence="5 6" key="1">
    <citation type="submission" date="2017-04" db="EMBL/GenBank/DDBJ databases">
        <title>A new member of the family Flavobacteriaceae isolated from ascidians.</title>
        <authorList>
            <person name="Chen L."/>
        </authorList>
    </citation>
    <scope>NUCLEOTIDE SEQUENCE [LARGE SCALE GENOMIC DNA]</scope>
    <source>
        <strain evidence="5 6">HQA918</strain>
    </source>
</reference>
<evidence type="ECO:0000256" key="1">
    <source>
        <dbReference type="ARBA" id="ARBA00023015"/>
    </source>
</evidence>
<dbReference type="PRINTS" id="PR00598">
    <property type="entry name" value="HTHMARR"/>
</dbReference>
<evidence type="ECO:0000259" key="4">
    <source>
        <dbReference type="PROSITE" id="PS50995"/>
    </source>
</evidence>
<dbReference type="Proteomes" id="UP000219559">
    <property type="component" value="Unassembled WGS sequence"/>
</dbReference>
<evidence type="ECO:0000313" key="5">
    <source>
        <dbReference type="EMBL" id="PCE64067.1"/>
    </source>
</evidence>
<name>A0A2A4G5Z4_9FLAO</name>
<evidence type="ECO:0000313" key="6">
    <source>
        <dbReference type="Proteomes" id="UP000219559"/>
    </source>
</evidence>
<gene>
    <name evidence="5" type="ORF">B7P33_12570</name>
</gene>
<dbReference type="EMBL" id="NBWU01000004">
    <property type="protein sequence ID" value="PCE64067.1"/>
    <property type="molecule type" value="Genomic_DNA"/>
</dbReference>
<dbReference type="SUPFAM" id="SSF46785">
    <property type="entry name" value="Winged helix' DNA-binding domain"/>
    <property type="match status" value="1"/>
</dbReference>
<evidence type="ECO:0000256" key="2">
    <source>
        <dbReference type="ARBA" id="ARBA00023125"/>
    </source>
</evidence>
<dbReference type="PROSITE" id="PS50995">
    <property type="entry name" value="HTH_MARR_2"/>
    <property type="match status" value="1"/>
</dbReference>
<dbReference type="AlphaFoldDB" id="A0A2A4G5Z4"/>
<dbReference type="PANTHER" id="PTHR42756">
    <property type="entry name" value="TRANSCRIPTIONAL REGULATOR, MARR"/>
    <property type="match status" value="1"/>
</dbReference>
<proteinExistence type="predicted"/>
<comment type="caution">
    <text evidence="5">The sequence shown here is derived from an EMBL/GenBank/DDBJ whole genome shotgun (WGS) entry which is preliminary data.</text>
</comment>
<sequence>MIAPSPDSTLFYTMESAIKGYRKFSQKRLSAVVTDMTIDQGNILGFLAKYPEKTQQEIAAMALKDNASMTRMLDLMERKGYLTRSINKANRRRFIIKITPKGYETLELMKPIILENRGHALQGLSTEELTQLQYLLAKINTNCISKPTVEV</sequence>
<dbReference type="SMART" id="SM00347">
    <property type="entry name" value="HTH_MARR"/>
    <property type="match status" value="1"/>
</dbReference>
<evidence type="ECO:0000256" key="3">
    <source>
        <dbReference type="ARBA" id="ARBA00023163"/>
    </source>
</evidence>
<dbReference type="PANTHER" id="PTHR42756:SF1">
    <property type="entry name" value="TRANSCRIPTIONAL REPRESSOR OF EMRAB OPERON"/>
    <property type="match status" value="1"/>
</dbReference>
<dbReference type="OrthoDB" id="5327581at2"/>
<dbReference type="GO" id="GO:0003700">
    <property type="term" value="F:DNA-binding transcription factor activity"/>
    <property type="evidence" value="ECO:0007669"/>
    <property type="project" value="InterPro"/>
</dbReference>
<dbReference type="RefSeq" id="WP_097442787.1">
    <property type="nucleotide sequence ID" value="NZ_NBWU01000004.1"/>
</dbReference>
<keyword evidence="6" id="KW-1185">Reference proteome</keyword>
<dbReference type="Gene3D" id="1.10.10.10">
    <property type="entry name" value="Winged helix-like DNA-binding domain superfamily/Winged helix DNA-binding domain"/>
    <property type="match status" value="1"/>
</dbReference>
<dbReference type="InterPro" id="IPR036388">
    <property type="entry name" value="WH-like_DNA-bd_sf"/>
</dbReference>
<organism evidence="5 6">
    <name type="scientific">Sediminicola luteus</name>
    <dbReference type="NCBI Taxonomy" id="319238"/>
    <lineage>
        <taxon>Bacteria</taxon>
        <taxon>Pseudomonadati</taxon>
        <taxon>Bacteroidota</taxon>
        <taxon>Flavobacteriia</taxon>
        <taxon>Flavobacteriales</taxon>
        <taxon>Flavobacteriaceae</taxon>
        <taxon>Sediminicola</taxon>
    </lineage>
</organism>
<keyword evidence="2" id="KW-0238">DNA-binding</keyword>
<dbReference type="InterPro" id="IPR000835">
    <property type="entry name" value="HTH_MarR-typ"/>
</dbReference>
<feature type="domain" description="HTH marR-type" evidence="4">
    <location>
        <begin position="7"/>
        <end position="141"/>
    </location>
</feature>
<accession>A0A2A4G5Z4</accession>
<dbReference type="PROSITE" id="PS01117">
    <property type="entry name" value="HTH_MARR_1"/>
    <property type="match status" value="1"/>
</dbReference>
<dbReference type="GO" id="GO:0003677">
    <property type="term" value="F:DNA binding"/>
    <property type="evidence" value="ECO:0007669"/>
    <property type="project" value="UniProtKB-KW"/>
</dbReference>
<dbReference type="Pfam" id="PF01047">
    <property type="entry name" value="MarR"/>
    <property type="match status" value="1"/>
</dbReference>
<dbReference type="InterPro" id="IPR036390">
    <property type="entry name" value="WH_DNA-bd_sf"/>
</dbReference>
<keyword evidence="1" id="KW-0805">Transcription regulation</keyword>
<protein>
    <recommendedName>
        <fullName evidence="4">HTH marR-type domain-containing protein</fullName>
    </recommendedName>
</protein>
<keyword evidence="3" id="KW-0804">Transcription</keyword>